<dbReference type="EMBL" id="QRGR01000054">
    <property type="protein sequence ID" value="RDV10703.1"/>
    <property type="molecule type" value="Genomic_DNA"/>
</dbReference>
<accession>A0A3D8KZZ8</accession>
<gene>
    <name evidence="5" type="ORF">DXT99_26070</name>
</gene>
<dbReference type="Pfam" id="PF16220">
    <property type="entry name" value="DUF4880"/>
    <property type="match status" value="1"/>
</dbReference>
<evidence type="ECO:0000256" key="1">
    <source>
        <dbReference type="SAM" id="Phobius"/>
    </source>
</evidence>
<name>A0A3D8KZZ8_9BACT</name>
<evidence type="ECO:0000259" key="4">
    <source>
        <dbReference type="Pfam" id="PF16344"/>
    </source>
</evidence>
<dbReference type="PIRSF" id="PIRSF018266">
    <property type="entry name" value="FecR"/>
    <property type="match status" value="1"/>
</dbReference>
<reference evidence="6" key="1">
    <citation type="submission" date="2018-08" db="EMBL/GenBank/DDBJ databases">
        <authorList>
            <person name="Liu Z.-W."/>
            <person name="Du Z.-J."/>
        </authorList>
    </citation>
    <scope>NUCLEOTIDE SEQUENCE [LARGE SCALE GENOMIC DNA]</scope>
    <source>
        <strain evidence="6">H4X</strain>
    </source>
</reference>
<dbReference type="Gene3D" id="2.60.120.1440">
    <property type="match status" value="1"/>
</dbReference>
<feature type="transmembrane region" description="Helical" evidence="1">
    <location>
        <begin position="88"/>
        <end position="110"/>
    </location>
</feature>
<dbReference type="Pfam" id="PF16344">
    <property type="entry name" value="FecR_C"/>
    <property type="match status" value="1"/>
</dbReference>
<dbReference type="PANTHER" id="PTHR30273">
    <property type="entry name" value="PERIPLASMIC SIGNAL SENSOR AND SIGMA FACTOR ACTIVATOR FECR-RELATED"/>
    <property type="match status" value="1"/>
</dbReference>
<dbReference type="OrthoDB" id="1452822at2"/>
<dbReference type="InterPro" id="IPR012373">
    <property type="entry name" value="Ferrdict_sens_TM"/>
</dbReference>
<dbReference type="AlphaFoldDB" id="A0A3D8KZZ8"/>
<dbReference type="Pfam" id="PF04773">
    <property type="entry name" value="FecR"/>
    <property type="match status" value="1"/>
</dbReference>
<keyword evidence="1" id="KW-0812">Transmembrane</keyword>
<sequence>MDSKYWDIAAKQLHGKATPAEQEALRQWLAQDPAHAEQFQAQQRLWELTPPAPLVEVDTAAAWQKVKGRLRAQPEKLEPKVIPMFSTLLRVAASVVLLIGLAWIFQLYFFPYYGMQVVRSGNGTIAVVLPDSSRVWLNRNSLLAYHPDFDQERVVQLEGEAFFDVQRNPERPFIIQAEAAKTEVLGTSFNLRAYPAAQTVELTVVTGKVAFAATEGTAQAVLTPGFGAVFQKQSNSIVTYAVADANVWAWKTGKLQFHGKPLKEVLADLEEYYDVKLQLQRPELAACRFTGSFEEAALEEVLQVLEASLQVNITKQNEQTYTLTGEGCR</sequence>
<dbReference type="InterPro" id="IPR006860">
    <property type="entry name" value="FecR"/>
</dbReference>
<dbReference type="PANTHER" id="PTHR30273:SF2">
    <property type="entry name" value="PROTEIN FECR"/>
    <property type="match status" value="1"/>
</dbReference>
<keyword evidence="1" id="KW-0472">Membrane</keyword>
<dbReference type="Proteomes" id="UP000256708">
    <property type="component" value="Unassembled WGS sequence"/>
</dbReference>
<feature type="domain" description="Protein FecR C-terminal" evidence="4">
    <location>
        <begin position="254"/>
        <end position="320"/>
    </location>
</feature>
<feature type="domain" description="FecR protein" evidence="2">
    <location>
        <begin position="118"/>
        <end position="209"/>
    </location>
</feature>
<dbReference type="RefSeq" id="WP_115568536.1">
    <property type="nucleotide sequence ID" value="NZ_QRGR01000054.1"/>
</dbReference>
<proteinExistence type="predicted"/>
<evidence type="ECO:0000259" key="3">
    <source>
        <dbReference type="Pfam" id="PF16220"/>
    </source>
</evidence>
<dbReference type="InterPro" id="IPR032623">
    <property type="entry name" value="FecR_N"/>
</dbReference>
<keyword evidence="6" id="KW-1185">Reference proteome</keyword>
<evidence type="ECO:0000259" key="2">
    <source>
        <dbReference type="Pfam" id="PF04773"/>
    </source>
</evidence>
<organism evidence="5 6">
    <name type="scientific">Pontibacter diazotrophicus</name>
    <dbReference type="NCBI Taxonomy" id="1400979"/>
    <lineage>
        <taxon>Bacteria</taxon>
        <taxon>Pseudomonadati</taxon>
        <taxon>Bacteroidota</taxon>
        <taxon>Cytophagia</taxon>
        <taxon>Cytophagales</taxon>
        <taxon>Hymenobacteraceae</taxon>
        <taxon>Pontibacter</taxon>
    </lineage>
</organism>
<protein>
    <submittedName>
        <fullName evidence="5">DUF4974 domain-containing protein</fullName>
    </submittedName>
</protein>
<keyword evidence="1" id="KW-1133">Transmembrane helix</keyword>
<dbReference type="Gene3D" id="3.55.50.30">
    <property type="match status" value="1"/>
</dbReference>
<dbReference type="GO" id="GO:0016989">
    <property type="term" value="F:sigma factor antagonist activity"/>
    <property type="evidence" value="ECO:0007669"/>
    <property type="project" value="TreeGrafter"/>
</dbReference>
<evidence type="ECO:0000313" key="5">
    <source>
        <dbReference type="EMBL" id="RDV10703.1"/>
    </source>
</evidence>
<dbReference type="InterPro" id="IPR032508">
    <property type="entry name" value="FecR_C"/>
</dbReference>
<comment type="caution">
    <text evidence="5">The sequence shown here is derived from an EMBL/GenBank/DDBJ whole genome shotgun (WGS) entry which is preliminary data.</text>
</comment>
<evidence type="ECO:0000313" key="6">
    <source>
        <dbReference type="Proteomes" id="UP000256708"/>
    </source>
</evidence>
<feature type="domain" description="FecR N-terminal" evidence="3">
    <location>
        <begin position="15"/>
        <end position="45"/>
    </location>
</feature>